<dbReference type="AlphaFoldDB" id="A0A9F5IN63"/>
<accession>A0A9F5IN63</accession>
<organism evidence="1 2">
    <name type="scientific">Python bivittatus</name>
    <name type="common">Burmese python</name>
    <name type="synonym">Python molurus bivittatus</name>
    <dbReference type="NCBI Taxonomy" id="176946"/>
    <lineage>
        <taxon>Eukaryota</taxon>
        <taxon>Metazoa</taxon>
        <taxon>Chordata</taxon>
        <taxon>Craniata</taxon>
        <taxon>Vertebrata</taxon>
        <taxon>Euteleostomi</taxon>
        <taxon>Lepidosauria</taxon>
        <taxon>Squamata</taxon>
        <taxon>Bifurcata</taxon>
        <taxon>Unidentata</taxon>
        <taxon>Episquamata</taxon>
        <taxon>Toxicofera</taxon>
        <taxon>Serpentes</taxon>
        <taxon>Henophidia</taxon>
        <taxon>Pythonidae</taxon>
        <taxon>Python</taxon>
    </lineage>
</organism>
<evidence type="ECO:0000313" key="1">
    <source>
        <dbReference type="Proteomes" id="UP000695026"/>
    </source>
</evidence>
<dbReference type="GeneID" id="107326134"/>
<sequence length="211" mass="23622">MNLQNKEFREAFRFQCVWHLKATVLEQLSQPGRKDPPCSGEGPLAWLRKGLLPLTPCFVPASASGLQCYGCNVMVGSRSVNTGCSSPEVITCPRSHQGFKHRFCIKIESVDAAVVQPKGLDAFPWNPELVAGWDVGQWCRLCFCSHRKGTAAWGPQSLACLRRGTHHGKTERCAFWKQSRQQQLVLCIADVRLESRFQERLTSFSCLGRKG</sequence>
<keyword evidence="1" id="KW-1185">Reference proteome</keyword>
<dbReference type="Proteomes" id="UP000695026">
    <property type="component" value="Unplaced"/>
</dbReference>
<evidence type="ECO:0000313" key="2">
    <source>
        <dbReference type="RefSeq" id="XP_025022557.1"/>
    </source>
</evidence>
<proteinExistence type="predicted"/>
<protein>
    <submittedName>
        <fullName evidence="2">Uncharacterized protein LOC107326134 isoform X2</fullName>
    </submittedName>
</protein>
<name>A0A9F5IN63_PYTBI</name>
<gene>
    <name evidence="2" type="primary">LOC107326134</name>
</gene>
<dbReference type="RefSeq" id="XP_025022557.1">
    <property type="nucleotide sequence ID" value="XM_025166789.1"/>
</dbReference>
<reference evidence="2" key="1">
    <citation type="submission" date="2025-08" db="UniProtKB">
        <authorList>
            <consortium name="RefSeq"/>
        </authorList>
    </citation>
    <scope>IDENTIFICATION</scope>
    <source>
        <tissue evidence="2">Liver</tissue>
    </source>
</reference>